<name>A0A9W9N982_9EURO</name>
<dbReference type="EMBL" id="JAPQKR010000005">
    <property type="protein sequence ID" value="KAJ5215542.1"/>
    <property type="molecule type" value="Genomic_DNA"/>
</dbReference>
<keyword evidence="3" id="KW-1185">Reference proteome</keyword>
<organism evidence="2 3">
    <name type="scientific">Penicillium cinerascens</name>
    <dbReference type="NCBI Taxonomy" id="70096"/>
    <lineage>
        <taxon>Eukaryota</taxon>
        <taxon>Fungi</taxon>
        <taxon>Dikarya</taxon>
        <taxon>Ascomycota</taxon>
        <taxon>Pezizomycotina</taxon>
        <taxon>Eurotiomycetes</taxon>
        <taxon>Eurotiomycetidae</taxon>
        <taxon>Eurotiales</taxon>
        <taxon>Aspergillaceae</taxon>
        <taxon>Penicillium</taxon>
    </lineage>
</organism>
<protein>
    <submittedName>
        <fullName evidence="2">Uncharacterized protein</fullName>
    </submittedName>
</protein>
<evidence type="ECO:0000313" key="2">
    <source>
        <dbReference type="EMBL" id="KAJ5215542.1"/>
    </source>
</evidence>
<evidence type="ECO:0000256" key="1">
    <source>
        <dbReference type="SAM" id="MobiDB-lite"/>
    </source>
</evidence>
<dbReference type="RefSeq" id="XP_058311355.1">
    <property type="nucleotide sequence ID" value="XM_058449011.1"/>
</dbReference>
<accession>A0A9W9N982</accession>
<feature type="compositionally biased region" description="Polar residues" evidence="1">
    <location>
        <begin position="601"/>
        <end position="616"/>
    </location>
</feature>
<dbReference type="AlphaFoldDB" id="A0A9W9N982"/>
<comment type="caution">
    <text evidence="2">The sequence shown here is derived from an EMBL/GenBank/DDBJ whole genome shotgun (WGS) entry which is preliminary data.</text>
</comment>
<proteinExistence type="predicted"/>
<dbReference type="GeneID" id="83176312"/>
<evidence type="ECO:0000313" key="3">
    <source>
        <dbReference type="Proteomes" id="UP001150904"/>
    </source>
</evidence>
<reference evidence="2" key="2">
    <citation type="journal article" date="2023" name="IMA Fungus">
        <title>Comparative genomic study of the Penicillium genus elucidates a diverse pangenome and 15 lateral gene transfer events.</title>
        <authorList>
            <person name="Petersen C."/>
            <person name="Sorensen T."/>
            <person name="Nielsen M.R."/>
            <person name="Sondergaard T.E."/>
            <person name="Sorensen J.L."/>
            <person name="Fitzpatrick D.A."/>
            <person name="Frisvad J.C."/>
            <person name="Nielsen K.L."/>
        </authorList>
    </citation>
    <scope>NUCLEOTIDE SEQUENCE</scope>
    <source>
        <strain evidence="2">IBT 15544</strain>
    </source>
</reference>
<feature type="region of interest" description="Disordered" evidence="1">
    <location>
        <begin position="575"/>
        <end position="616"/>
    </location>
</feature>
<dbReference type="Proteomes" id="UP001150904">
    <property type="component" value="Unassembled WGS sequence"/>
</dbReference>
<feature type="compositionally biased region" description="Polar residues" evidence="1">
    <location>
        <begin position="583"/>
        <end position="593"/>
    </location>
</feature>
<reference evidence="2" key="1">
    <citation type="submission" date="2022-12" db="EMBL/GenBank/DDBJ databases">
        <authorList>
            <person name="Petersen C."/>
        </authorList>
    </citation>
    <scope>NUCLEOTIDE SEQUENCE</scope>
    <source>
        <strain evidence="2">IBT 15544</strain>
    </source>
</reference>
<dbReference type="InterPro" id="IPR022198">
    <property type="entry name" value="DUF3723"/>
</dbReference>
<dbReference type="Pfam" id="PF12520">
    <property type="entry name" value="DUF3723"/>
    <property type="match status" value="1"/>
</dbReference>
<sequence length="779" mass="90316">MPRLSQAQVEAAERELFTYQETHFHFEVSARVDISRLFFDKSFRRQMDDRRNVIRLEKVMEIQGCQRFMKECHVPVLVPAADWGNRVRPRQRDGVFTWLDVDIDYKLRAQDHENLITAARNKLGPSQNQWWIVDVYVTDQQEVTDETSEQLQDKFIRSLQERFPNDHTPADGLIYQRIRYYGQFIDDLPSQTSGDHLWAVIASNHWWAILEKAAGSKKGKYLRAFLKHPSLPQAFDELLPIPGIWEGMRIGLLHKLKWMRCDEVSAASSRRTFSKVKQTLQPVLNYLRHIGTTFSYLVGGTDFLPLVDGVTVNLLQSRAPKVSRKDLAFLKKQMEEGKIFKDIEDEAQRREVWERLQGIGYPIPTLKTFFKDRLYLEVGRSVMQQLFIPDPQRKITIDESVGEQWGTAVPMPVPYRQQMIRSDLYELWRFSFQYGFEMTNHQRCVNRPRPGDQRPSITSMAPRPVTIDRSVLWQHFFWLARQRNIWSPLADGIQVQEADLPVLLPCDYPENDKEIPITRRCGKPFAYSADADRYALTRESLEQIWNKPRVTAGFVTRSIFLAFFGYLIPNGHDMGTDPFEPNNADTDQPSDGNEFSPDMSADTSNGPSEENFDGSTPLYSTSEFNPVMTSQQPLWASQQPSFFAMNLFIPGEPIRELKLPNDQHILNSFFAGLERHHFHIYIPGDDQRALHADWCYSAYEHNSKLLLHADFLPEGCFEQLGSTALGHTTNKRRRTDGLVELNAARSWLEEQIAEMHISHIAAQVPHQFMLNVDETMEEL</sequence>
<dbReference type="OrthoDB" id="4227485at2759"/>
<gene>
    <name evidence="2" type="ORF">N7498_001949</name>
</gene>